<protein>
    <submittedName>
        <fullName evidence="1">Uncharacterized protein</fullName>
    </submittedName>
</protein>
<sequence length="65" mass="7323">MTADRYHLTLTSTGRPVMHGWWGSEAVARSQYNTWKRSWGELPGARIELTDEESGKTLTSWPDGG</sequence>
<evidence type="ECO:0000313" key="2">
    <source>
        <dbReference type="Proteomes" id="UP000502665"/>
    </source>
</evidence>
<dbReference type="AlphaFoldDB" id="A0A6M4WW72"/>
<evidence type="ECO:0000313" key="1">
    <source>
        <dbReference type="EMBL" id="QJT04339.1"/>
    </source>
</evidence>
<dbReference type="EMBL" id="CP049838">
    <property type="protein sequence ID" value="QJT04339.1"/>
    <property type="molecule type" value="Genomic_DNA"/>
</dbReference>
<proteinExistence type="predicted"/>
<gene>
    <name evidence="1" type="ORF">G9272_31985</name>
</gene>
<organism evidence="1 2">
    <name type="scientific">Streptomyces asoensis</name>
    <dbReference type="NCBI Taxonomy" id="249586"/>
    <lineage>
        <taxon>Bacteria</taxon>
        <taxon>Bacillati</taxon>
        <taxon>Actinomycetota</taxon>
        <taxon>Actinomycetes</taxon>
        <taxon>Kitasatosporales</taxon>
        <taxon>Streptomycetaceae</taxon>
        <taxon>Streptomyces</taxon>
    </lineage>
</organism>
<dbReference type="RefSeq" id="WP_171399681.1">
    <property type="nucleotide sequence ID" value="NZ_CP049838.1"/>
</dbReference>
<accession>A0A6M4WW72</accession>
<reference evidence="1" key="1">
    <citation type="submission" date="2020-03" db="EMBL/GenBank/DDBJ databases">
        <title>Molecular networking-based the target discovery of potent antiproliferative macrolactams: 5/6/7/16 polycyclic ansamycins and glycosylated trienomycin from Streptomyces cacaoi subsp. asoensis.</title>
        <authorList>
            <person name="Liu L.-L."/>
        </authorList>
    </citation>
    <scope>NUCLEOTIDE SEQUENCE [LARGE SCALE GENOMIC DNA]</scope>
    <source>
        <strain evidence="1">H2S5</strain>
    </source>
</reference>
<dbReference type="Proteomes" id="UP000502665">
    <property type="component" value="Chromosome"/>
</dbReference>
<keyword evidence="2" id="KW-1185">Reference proteome</keyword>
<name>A0A6M4WW72_9ACTN</name>